<protein>
    <recommendedName>
        <fullName evidence="3">HTH cro/C1-type domain-containing protein</fullName>
    </recommendedName>
</protein>
<name>A0A1M6YYX6_9ACTN</name>
<dbReference type="InterPro" id="IPR010982">
    <property type="entry name" value="Lambda_DNA-bd_dom_sf"/>
</dbReference>
<dbReference type="InterPro" id="IPR001387">
    <property type="entry name" value="Cro/C1-type_HTH"/>
</dbReference>
<dbReference type="AlphaFoldDB" id="A0A1M6YYX6"/>
<evidence type="ECO:0000313" key="1">
    <source>
        <dbReference type="EMBL" id="SHL23292.1"/>
    </source>
</evidence>
<gene>
    <name evidence="1" type="ORF">SAMN05216499_103169</name>
</gene>
<evidence type="ECO:0008006" key="3">
    <source>
        <dbReference type="Google" id="ProtNLM"/>
    </source>
</evidence>
<keyword evidence="2" id="KW-1185">Reference proteome</keyword>
<dbReference type="STRING" id="310782.SAMN05216499_103169"/>
<dbReference type="CDD" id="cd00093">
    <property type="entry name" value="HTH_XRE"/>
    <property type="match status" value="1"/>
</dbReference>
<proteinExistence type="predicted"/>
<dbReference type="SUPFAM" id="SSF47413">
    <property type="entry name" value="lambda repressor-like DNA-binding domains"/>
    <property type="match status" value="1"/>
</dbReference>
<dbReference type="EMBL" id="FRBI01000003">
    <property type="protein sequence ID" value="SHL23292.1"/>
    <property type="molecule type" value="Genomic_DNA"/>
</dbReference>
<reference evidence="1 2" key="1">
    <citation type="submission" date="2016-11" db="EMBL/GenBank/DDBJ databases">
        <authorList>
            <person name="Jaros S."/>
            <person name="Januszkiewicz K."/>
            <person name="Wedrychowicz H."/>
        </authorList>
    </citation>
    <scope>NUCLEOTIDE SEQUENCE [LARGE SCALE GENOMIC DNA]</scope>
    <source>
        <strain evidence="1 2">CGMCC 4.2025</strain>
    </source>
</reference>
<organism evidence="1 2">
    <name type="scientific">Actinacidiphila paucisporea</name>
    <dbReference type="NCBI Taxonomy" id="310782"/>
    <lineage>
        <taxon>Bacteria</taxon>
        <taxon>Bacillati</taxon>
        <taxon>Actinomycetota</taxon>
        <taxon>Actinomycetes</taxon>
        <taxon>Kitasatosporales</taxon>
        <taxon>Streptomycetaceae</taxon>
        <taxon>Actinacidiphila</taxon>
    </lineage>
</organism>
<accession>A0A1M6YYX6</accession>
<evidence type="ECO:0000313" key="2">
    <source>
        <dbReference type="Proteomes" id="UP000184111"/>
    </source>
</evidence>
<sequence length="379" mass="41402">MVTVQTWTGREARLLRAAMRMSIRDFAAHLGVSDRVISKWEAGGENYTPRPDSQAVLDTALARSSGEIRARFAGAQGQPTVAAPNTAEIRVNSHKLVPVFVGTEQAQHLRAGMNTGSKDSWLESSWARADHPDEGTVCTLHAFACGVVVFHLVQQQIPQSLTELALWRYRSYASDLPWAGSLMRELLHVGPGEQPDPEYVLSLYWVTSGPWSAGPEFDTALRLLSTPSVLVDRGTPGGPAALHPSVEESLLASGFDHPDLVSFGIRGVSTGYAGWSGVAYAAHAIERSLTIDELISCELTVQALWCFSRQVQQLVEDGQDPSTHEDFGWRFLRAASSRLTTARAQETAQHVLMREAIMKTSGLAERLRAAQDALRDNMG</sequence>
<dbReference type="RefSeq" id="WP_073494902.1">
    <property type="nucleotide sequence ID" value="NZ_FRBI01000003.1"/>
</dbReference>
<dbReference type="Proteomes" id="UP000184111">
    <property type="component" value="Unassembled WGS sequence"/>
</dbReference>
<dbReference type="Gene3D" id="1.10.260.40">
    <property type="entry name" value="lambda repressor-like DNA-binding domains"/>
    <property type="match status" value="1"/>
</dbReference>
<dbReference type="GO" id="GO:0003677">
    <property type="term" value="F:DNA binding"/>
    <property type="evidence" value="ECO:0007669"/>
    <property type="project" value="InterPro"/>
</dbReference>